<feature type="region of interest" description="Disordered" evidence="6">
    <location>
        <begin position="35"/>
        <end position="64"/>
    </location>
</feature>
<dbReference type="InterPro" id="IPR036116">
    <property type="entry name" value="FN3_sf"/>
</dbReference>
<gene>
    <name evidence="9" type="primary">LOC108510120</name>
</gene>
<comment type="subcellular location">
    <subcellularLocation>
        <location evidence="1">Membrane</location>
        <topology evidence="1">Single-pass type I membrane protein</topology>
    </subcellularLocation>
</comment>
<dbReference type="RefSeq" id="XP_017695300.1">
    <property type="nucleotide sequence ID" value="XM_017839811.1"/>
</dbReference>
<feature type="domain" description="Fibronectin type-III" evidence="7">
    <location>
        <begin position="1"/>
        <end position="46"/>
    </location>
</feature>
<keyword evidence="4" id="KW-0472">Membrane</keyword>
<dbReference type="Gene3D" id="2.60.40.10">
    <property type="entry name" value="Immunoglobulins"/>
    <property type="match status" value="1"/>
</dbReference>
<evidence type="ECO:0000256" key="2">
    <source>
        <dbReference type="ARBA" id="ARBA00022692"/>
    </source>
</evidence>
<evidence type="ECO:0000259" key="7">
    <source>
        <dbReference type="PROSITE" id="PS50853"/>
    </source>
</evidence>
<dbReference type="OrthoDB" id="9397676at2759"/>
<keyword evidence="3" id="KW-1133">Transmembrane helix</keyword>
<dbReference type="InterPro" id="IPR003961">
    <property type="entry name" value="FN3_dom"/>
</dbReference>
<dbReference type="Proteomes" id="UP000504624">
    <property type="component" value="Unplaced"/>
</dbReference>
<dbReference type="Pfam" id="PF06583">
    <property type="entry name" value="Neogenin_C"/>
    <property type="match status" value="1"/>
</dbReference>
<keyword evidence="2" id="KW-0812">Transmembrane</keyword>
<keyword evidence="8" id="KW-1185">Reference proteome</keyword>
<evidence type="ECO:0000313" key="8">
    <source>
        <dbReference type="Proteomes" id="UP000504624"/>
    </source>
</evidence>
<sequence>SADTTSLSHLVAGLKPNTGYEFSVLVTKGRRSSTWSMTAHATTHEAALPDSPAPPPEPAPSVPEEIPSRNIPTACVRPTHPLRSFGNSLLPPPMNSMEPKIPYAPLRGSTVAKAPGKTASLGFPGKARSPLLPVAVPTAPEDDAGAGAEDPAGVYEQDDLSQQMASLEGLMKQLNAITGSAF</sequence>
<evidence type="ECO:0000313" key="9">
    <source>
        <dbReference type="RefSeq" id="XP_017695300.1"/>
    </source>
</evidence>
<evidence type="ECO:0000256" key="6">
    <source>
        <dbReference type="SAM" id="MobiDB-lite"/>
    </source>
</evidence>
<evidence type="ECO:0000256" key="3">
    <source>
        <dbReference type="ARBA" id="ARBA00022989"/>
    </source>
</evidence>
<dbReference type="PROSITE" id="PS50853">
    <property type="entry name" value="FN3"/>
    <property type="match status" value="1"/>
</dbReference>
<dbReference type="GO" id="GO:0016020">
    <property type="term" value="C:membrane"/>
    <property type="evidence" value="ECO:0007669"/>
    <property type="project" value="UniProtKB-SubCell"/>
</dbReference>
<name>A0A6J0J8J8_9PASS</name>
<proteinExistence type="predicted"/>
<evidence type="ECO:0000256" key="4">
    <source>
        <dbReference type="ARBA" id="ARBA00023136"/>
    </source>
</evidence>
<reference evidence="9" key="1">
    <citation type="submission" date="2025-08" db="UniProtKB">
        <authorList>
            <consortium name="RefSeq"/>
        </authorList>
    </citation>
    <scope>IDENTIFICATION</scope>
</reference>
<dbReference type="InterPro" id="IPR010560">
    <property type="entry name" value="Neogenin_C"/>
</dbReference>
<protein>
    <submittedName>
        <fullName evidence="9">Netrin receptor DCC-like</fullName>
    </submittedName>
</protein>
<evidence type="ECO:0000256" key="1">
    <source>
        <dbReference type="ARBA" id="ARBA00004479"/>
    </source>
</evidence>
<dbReference type="GeneID" id="108510120"/>
<dbReference type="CDD" id="cd00063">
    <property type="entry name" value="FN3"/>
    <property type="match status" value="1"/>
</dbReference>
<evidence type="ECO:0000256" key="5">
    <source>
        <dbReference type="ARBA" id="ARBA00023180"/>
    </source>
</evidence>
<feature type="compositionally biased region" description="Pro residues" evidence="6">
    <location>
        <begin position="51"/>
        <end position="61"/>
    </location>
</feature>
<organism evidence="8 9">
    <name type="scientific">Lepidothrix coronata</name>
    <name type="common">blue-crowned manakin</name>
    <dbReference type="NCBI Taxonomy" id="321398"/>
    <lineage>
        <taxon>Eukaryota</taxon>
        <taxon>Metazoa</taxon>
        <taxon>Chordata</taxon>
        <taxon>Craniata</taxon>
        <taxon>Vertebrata</taxon>
        <taxon>Euteleostomi</taxon>
        <taxon>Archelosauria</taxon>
        <taxon>Archosauria</taxon>
        <taxon>Dinosauria</taxon>
        <taxon>Saurischia</taxon>
        <taxon>Theropoda</taxon>
        <taxon>Coelurosauria</taxon>
        <taxon>Aves</taxon>
        <taxon>Neognathae</taxon>
        <taxon>Neoaves</taxon>
        <taxon>Telluraves</taxon>
        <taxon>Australaves</taxon>
        <taxon>Passeriformes</taxon>
        <taxon>Pipridae</taxon>
        <taxon>Lepidothrix</taxon>
    </lineage>
</organism>
<keyword evidence="5" id="KW-0325">Glycoprotein</keyword>
<dbReference type="AlphaFoldDB" id="A0A6J0J8J8"/>
<accession>A0A6J0J8J8</accession>
<dbReference type="InterPro" id="IPR013783">
    <property type="entry name" value="Ig-like_fold"/>
</dbReference>
<dbReference type="SUPFAM" id="SSF49265">
    <property type="entry name" value="Fibronectin type III"/>
    <property type="match status" value="1"/>
</dbReference>
<feature type="non-terminal residue" evidence="9">
    <location>
        <position position="1"/>
    </location>
</feature>